<dbReference type="CDD" id="cd09272">
    <property type="entry name" value="RNase_HI_RT_Ty1"/>
    <property type="match status" value="1"/>
</dbReference>
<organism evidence="1 2">
    <name type="scientific">Puccinia sorghi</name>
    <dbReference type="NCBI Taxonomy" id="27349"/>
    <lineage>
        <taxon>Eukaryota</taxon>
        <taxon>Fungi</taxon>
        <taxon>Dikarya</taxon>
        <taxon>Basidiomycota</taxon>
        <taxon>Pucciniomycotina</taxon>
        <taxon>Pucciniomycetes</taxon>
        <taxon>Pucciniales</taxon>
        <taxon>Pucciniaceae</taxon>
        <taxon>Puccinia</taxon>
    </lineage>
</organism>
<feature type="non-terminal residue" evidence="1">
    <location>
        <position position="1"/>
    </location>
</feature>
<name>A0A0L6UVL4_9BASI</name>
<comment type="caution">
    <text evidence="1">The sequence shown here is derived from an EMBL/GenBank/DDBJ whole genome shotgun (WGS) entry which is preliminary data.</text>
</comment>
<sequence length="263" mass="29755">TCVKLFSVTLSWIGRAGNLDCKTSVTTLTLNLKLRYAFDDDHACFRKLNINYCSAIGLLTHIAQFTRPDISCYVKPGNVELKLTIEIKAPNDLLQINSKTSWGDNPQDRTSQSEYLCFLFGKIMLWSSSKQFLVTYTSTKAELNPLVGSFHEGLWLKAVLAGIWNIQMEKLMMTDEEFKEQFSNLHLIDKEGLDNKVKNVGSHPKTQQIDLTTKGICQEVKEKKIQIFLIETKEMISEAFTKAALKSSIQSLTQAINLSFETV</sequence>
<gene>
    <name evidence="1" type="ORF">VP01_3775g4</name>
</gene>
<protein>
    <submittedName>
        <fullName evidence="1">Uncharacterized protein</fullName>
    </submittedName>
</protein>
<dbReference type="OrthoDB" id="1931513at2759"/>
<dbReference type="Proteomes" id="UP000037035">
    <property type="component" value="Unassembled WGS sequence"/>
</dbReference>
<reference evidence="1 2" key="1">
    <citation type="submission" date="2015-08" db="EMBL/GenBank/DDBJ databases">
        <title>Next Generation Sequencing and Analysis of the Genome of Puccinia sorghi L Schw, the Causal Agent of Maize Common Rust.</title>
        <authorList>
            <person name="Rochi L."/>
            <person name="Burguener G."/>
            <person name="Darino M."/>
            <person name="Turjanski A."/>
            <person name="Kreff E."/>
            <person name="Dieguez M.J."/>
            <person name="Sacco F."/>
        </authorList>
    </citation>
    <scope>NUCLEOTIDE SEQUENCE [LARGE SCALE GENOMIC DNA]</scope>
    <source>
        <strain evidence="1 2">RO10H11247</strain>
    </source>
</reference>
<accession>A0A0L6UVL4</accession>
<dbReference type="VEuPathDB" id="FungiDB:VP01_3775g4"/>
<evidence type="ECO:0000313" key="2">
    <source>
        <dbReference type="Proteomes" id="UP000037035"/>
    </source>
</evidence>
<dbReference type="EMBL" id="LAVV01008807">
    <property type="protein sequence ID" value="KNZ51890.1"/>
    <property type="molecule type" value="Genomic_DNA"/>
</dbReference>
<keyword evidence="2" id="KW-1185">Reference proteome</keyword>
<proteinExistence type="predicted"/>
<evidence type="ECO:0000313" key="1">
    <source>
        <dbReference type="EMBL" id="KNZ51890.1"/>
    </source>
</evidence>
<dbReference type="AlphaFoldDB" id="A0A0L6UVL4"/>